<dbReference type="Proteomes" id="UP000011713">
    <property type="component" value="Unassembled WGS sequence"/>
</dbReference>
<reference evidence="5" key="1">
    <citation type="journal article" date="2010" name="Science">
        <title>Signatures of adaptation to obligate biotrophy in the Hyaloperonospora arabidopsidis genome.</title>
        <authorList>
            <person name="Baxter L."/>
            <person name="Tripathy S."/>
            <person name="Ishaque N."/>
            <person name="Boot N."/>
            <person name="Cabral A."/>
            <person name="Kemen E."/>
            <person name="Thines M."/>
            <person name="Ah-Fong A."/>
            <person name="Anderson R."/>
            <person name="Badejoko W."/>
            <person name="Bittner-Eddy P."/>
            <person name="Boore J.L."/>
            <person name="Chibucos M.C."/>
            <person name="Coates M."/>
            <person name="Dehal P."/>
            <person name="Delehaunty K."/>
            <person name="Dong S."/>
            <person name="Downton P."/>
            <person name="Dumas B."/>
            <person name="Fabro G."/>
            <person name="Fronick C."/>
            <person name="Fuerstenberg S.I."/>
            <person name="Fulton L."/>
            <person name="Gaulin E."/>
            <person name="Govers F."/>
            <person name="Hughes L."/>
            <person name="Humphray S."/>
            <person name="Jiang R.H."/>
            <person name="Judelson H."/>
            <person name="Kamoun S."/>
            <person name="Kyung K."/>
            <person name="Meijer H."/>
            <person name="Minx P."/>
            <person name="Morris P."/>
            <person name="Nelson J."/>
            <person name="Phuntumart V."/>
            <person name="Qutob D."/>
            <person name="Rehmany A."/>
            <person name="Rougon-Cardoso A."/>
            <person name="Ryden P."/>
            <person name="Torto-Alalibo T."/>
            <person name="Studholme D."/>
            <person name="Wang Y."/>
            <person name="Win J."/>
            <person name="Wood J."/>
            <person name="Clifton S.W."/>
            <person name="Rogers J."/>
            <person name="Van den Ackerveken G."/>
            <person name="Jones J.D."/>
            <person name="McDowell J.M."/>
            <person name="Beynon J."/>
            <person name="Tyler B.M."/>
        </authorList>
    </citation>
    <scope>NUCLEOTIDE SEQUENCE [LARGE SCALE GENOMIC DNA]</scope>
    <source>
        <strain evidence="5">Emoy2</strain>
    </source>
</reference>
<name>M4BXB2_HYAAE</name>
<dbReference type="InParanoid" id="M4BXB2"/>
<dbReference type="Gene3D" id="2.130.10.10">
    <property type="entry name" value="YVTN repeat-like/Quinoprotein amine dehydrogenase"/>
    <property type="match status" value="1"/>
</dbReference>
<protein>
    <submittedName>
        <fullName evidence="4">Uncharacterized protein</fullName>
    </submittedName>
</protein>
<dbReference type="PANTHER" id="PTHR10971">
    <property type="entry name" value="MRNA EXPORT FACTOR AND BUB3"/>
    <property type="match status" value="1"/>
</dbReference>
<dbReference type="SUPFAM" id="SSF50978">
    <property type="entry name" value="WD40 repeat-like"/>
    <property type="match status" value="1"/>
</dbReference>
<dbReference type="HOGENOM" id="CLU_062543_0_0_1"/>
<evidence type="ECO:0000313" key="5">
    <source>
        <dbReference type="Proteomes" id="UP000011713"/>
    </source>
</evidence>
<evidence type="ECO:0000256" key="3">
    <source>
        <dbReference type="PROSITE-ProRule" id="PRU00221"/>
    </source>
</evidence>
<dbReference type="InterPro" id="IPR036322">
    <property type="entry name" value="WD40_repeat_dom_sf"/>
</dbReference>
<dbReference type="InterPro" id="IPR015943">
    <property type="entry name" value="WD40/YVTN_repeat-like_dom_sf"/>
</dbReference>
<dbReference type="PROSITE" id="PS50082">
    <property type="entry name" value="WD_REPEATS_2"/>
    <property type="match status" value="1"/>
</dbReference>
<keyword evidence="5" id="KW-1185">Reference proteome</keyword>
<dbReference type="AlphaFoldDB" id="M4BXB2"/>
<evidence type="ECO:0000313" key="4">
    <source>
        <dbReference type="EnsemblProtists" id="HpaP811193"/>
    </source>
</evidence>
<dbReference type="InterPro" id="IPR001680">
    <property type="entry name" value="WD40_rpt"/>
</dbReference>
<dbReference type="EnsemblProtists" id="HpaT811193">
    <property type="protein sequence ID" value="HpaP811193"/>
    <property type="gene ID" value="HpaG811193"/>
</dbReference>
<dbReference type="Pfam" id="PF00400">
    <property type="entry name" value="WD40"/>
    <property type="match status" value="1"/>
</dbReference>
<evidence type="ECO:0000256" key="2">
    <source>
        <dbReference type="ARBA" id="ARBA00022737"/>
    </source>
</evidence>
<proteinExistence type="predicted"/>
<dbReference type="STRING" id="559515.M4BXB2"/>
<sequence length="357" mass="39103">MDAPQLLEYKTQSVSFVPHDTKWIPTSARFVAIGVYPLNSTGALAVYGLNQGKLEMLAMHEKLQGLKCGTFRASALAERHLATGDYRGVLSVWDLETADAPLYSVRAHESIVNAIDGCGRQSSSCGAPELVTGGRDGFMRVWDTRVAKPVTTLARGDQDGAQECWTVCFGNARSGSDRCVVGGYDNGDVKMFDLRTNSIRWETNCHSGVVNVQFDGDDCDKNKLLVTALESTFWFTCMTEKAHRSTIWQGRFLPQNRDLLMTCGGNGGLNLYKYHTPLSKKATNADGRQYGISGTVELLNSWVVSTRPIVSMDWSSDREGLCTFGCLDQTVRVYVVAGTNECSTKAPKCADSSSNRL</sequence>
<keyword evidence="2" id="KW-0677">Repeat</keyword>
<dbReference type="OMA" id="CLWKYNY"/>
<accession>M4BXB2</accession>
<keyword evidence="1 3" id="KW-0853">WD repeat</keyword>
<organism evidence="4 5">
    <name type="scientific">Hyaloperonospora arabidopsidis (strain Emoy2)</name>
    <name type="common">Downy mildew agent</name>
    <name type="synonym">Peronospora arabidopsidis</name>
    <dbReference type="NCBI Taxonomy" id="559515"/>
    <lineage>
        <taxon>Eukaryota</taxon>
        <taxon>Sar</taxon>
        <taxon>Stramenopiles</taxon>
        <taxon>Oomycota</taxon>
        <taxon>Peronosporomycetes</taxon>
        <taxon>Peronosporales</taxon>
        <taxon>Peronosporaceae</taxon>
        <taxon>Hyaloperonospora</taxon>
    </lineage>
</organism>
<dbReference type="InterPro" id="IPR019775">
    <property type="entry name" value="WD40_repeat_CS"/>
</dbReference>
<feature type="repeat" description="WD" evidence="3">
    <location>
        <begin position="130"/>
        <end position="152"/>
    </location>
</feature>
<dbReference type="VEuPathDB" id="FungiDB:HpaG811193"/>
<evidence type="ECO:0000256" key="1">
    <source>
        <dbReference type="ARBA" id="ARBA00022574"/>
    </source>
</evidence>
<dbReference type="EMBL" id="JH598019">
    <property type="status" value="NOT_ANNOTATED_CDS"/>
    <property type="molecule type" value="Genomic_DNA"/>
</dbReference>
<dbReference type="PROSITE" id="PS00678">
    <property type="entry name" value="WD_REPEATS_1"/>
    <property type="match status" value="1"/>
</dbReference>
<dbReference type="FunCoup" id="M4BXB2">
    <property type="interactions" value="171"/>
</dbReference>
<reference evidence="4" key="2">
    <citation type="submission" date="2015-06" db="UniProtKB">
        <authorList>
            <consortium name="EnsemblProtists"/>
        </authorList>
    </citation>
    <scope>IDENTIFICATION</scope>
    <source>
        <strain evidence="4">Emoy2</strain>
    </source>
</reference>
<dbReference type="SMART" id="SM00320">
    <property type="entry name" value="WD40"/>
    <property type="match status" value="5"/>
</dbReference>
<dbReference type="eggNOG" id="ENOG502QRKB">
    <property type="taxonomic scope" value="Eukaryota"/>
</dbReference>